<feature type="transmembrane region" description="Helical" evidence="1">
    <location>
        <begin position="15"/>
        <end position="35"/>
    </location>
</feature>
<proteinExistence type="predicted"/>
<evidence type="ECO:0000313" key="3">
    <source>
        <dbReference type="Proteomes" id="UP000236447"/>
    </source>
</evidence>
<reference evidence="2 3" key="2">
    <citation type="journal article" date="2017" name="Genome Biol. Evol.">
        <title>Trajectories and Drivers of Genome Evolution in Surface-Associated Marine Phaeobacter.</title>
        <authorList>
            <person name="Freese H.M."/>
            <person name="Sikorski J."/>
            <person name="Bunk B."/>
            <person name="Scheuner C."/>
            <person name="Meier-Kolthoff J.P."/>
            <person name="Sproer C."/>
            <person name="Gram L."/>
            <person name="Overmann J."/>
        </authorList>
    </citation>
    <scope>NUCLEOTIDE SEQUENCE [LARGE SCALE GENOMIC DNA]</scope>
    <source>
        <strain evidence="2 3">P88</strain>
        <plasmid evidence="3">pp88_b</plasmid>
    </source>
</reference>
<name>A0A2I7KFJ8_9RHOB</name>
<dbReference type="AlphaFoldDB" id="A0A2I7KFJ8"/>
<dbReference type="Proteomes" id="UP000236447">
    <property type="component" value="Plasmid pP88_b"/>
</dbReference>
<dbReference type="EMBL" id="CP010727">
    <property type="protein sequence ID" value="AUR01367.1"/>
    <property type="molecule type" value="Genomic_DNA"/>
</dbReference>
<keyword evidence="1" id="KW-1133">Transmembrane helix</keyword>
<keyword evidence="1" id="KW-0472">Membrane</keyword>
<reference evidence="2 3" key="1">
    <citation type="journal article" date="2017" name="Front. Microbiol.">
        <title>Phaeobacter piscinae sp. nov., a species of the Roseobacter group and potential aquaculture probiont.</title>
        <authorList>
            <person name="Sonnenschein E.C."/>
            <person name="Phippen C.B.W."/>
            <person name="Nielsen K.F."/>
            <person name="Mateiu R.V."/>
            <person name="Melchiorsen J."/>
            <person name="Gram L."/>
            <person name="Overmann J."/>
            <person name="Freese H.M."/>
        </authorList>
    </citation>
    <scope>NUCLEOTIDE SEQUENCE [LARGE SCALE GENOMIC DNA]</scope>
    <source>
        <strain evidence="2 3">P88</strain>
        <plasmid evidence="3">pp88_b</plasmid>
    </source>
</reference>
<keyword evidence="1" id="KW-0812">Transmembrane</keyword>
<accession>A0A2I7KFJ8</accession>
<gene>
    <name evidence="2" type="ORF">PhaeoP88_04055</name>
</gene>
<protein>
    <submittedName>
        <fullName evidence="2">Uncharacterized protein</fullName>
    </submittedName>
</protein>
<keyword evidence="2" id="KW-0614">Plasmid</keyword>
<geneLocation type="plasmid" evidence="3">
    <name>pp88_b</name>
</geneLocation>
<organism evidence="2 3">
    <name type="scientific">Phaeobacter inhibens</name>
    <dbReference type="NCBI Taxonomy" id="221822"/>
    <lineage>
        <taxon>Bacteria</taxon>
        <taxon>Pseudomonadati</taxon>
        <taxon>Pseudomonadota</taxon>
        <taxon>Alphaproteobacteria</taxon>
        <taxon>Rhodobacterales</taxon>
        <taxon>Roseobacteraceae</taxon>
        <taxon>Phaeobacter</taxon>
    </lineage>
</organism>
<sequence>MISQYIKNRKVKGSCTWIVSIRLFSLIVMLSMFSFPISSQSSTEYSATNRIKIVPELYIDAESQADTIMAMIKTFNALIASSSSSLPTSKSGGNINFYFASGREYLKNNRVSKSAFSASMISFYKPISQLETNSDTCYVQPFQSNTGWILLSVHNEDNDYSEDIYRCFVAALWWYSYATLEGLDTVDWRNSLVNILKGVK</sequence>
<evidence type="ECO:0000313" key="2">
    <source>
        <dbReference type="EMBL" id="AUR01367.1"/>
    </source>
</evidence>
<evidence type="ECO:0000256" key="1">
    <source>
        <dbReference type="SAM" id="Phobius"/>
    </source>
</evidence>